<dbReference type="Gene3D" id="3.60.15.10">
    <property type="entry name" value="Ribonuclease Z/Hydroxyacylglutathione hydrolase-like"/>
    <property type="match status" value="1"/>
</dbReference>
<dbReference type="SUPFAM" id="SSF56281">
    <property type="entry name" value="Metallo-hydrolase/oxidoreductase"/>
    <property type="match status" value="1"/>
</dbReference>
<dbReference type="RefSeq" id="WP_260222078.1">
    <property type="nucleotide sequence ID" value="NZ_JAJAGO010000026.1"/>
</dbReference>
<dbReference type="InterPro" id="IPR036866">
    <property type="entry name" value="RibonucZ/Hydroxyglut_hydro"/>
</dbReference>
<reference evidence="2 3" key="1">
    <citation type="submission" date="2021-10" db="EMBL/GenBank/DDBJ databases">
        <title>Streptomyces gossypii sp. nov., isolated from soil collected from cotton field.</title>
        <authorList>
            <person name="Ge X."/>
            <person name="Chen X."/>
            <person name="Liu W."/>
        </authorList>
    </citation>
    <scope>NUCLEOTIDE SEQUENCE [LARGE SCALE GENOMIC DNA]</scope>
    <source>
        <strain evidence="2 3">N2-109</strain>
    </source>
</reference>
<dbReference type="PANTHER" id="PTHR43717">
    <property type="entry name" value="ANAEROBIC NITRIC OXIDE REDUCTASE FLAVORUBREDOXIN"/>
    <property type="match status" value="1"/>
</dbReference>
<feature type="domain" description="Metallo-beta-lactamase" evidence="1">
    <location>
        <begin position="27"/>
        <end position="221"/>
    </location>
</feature>
<comment type="caution">
    <text evidence="2">The sequence shown here is derived from an EMBL/GenBank/DDBJ whole genome shotgun (WGS) entry which is preliminary data.</text>
</comment>
<dbReference type="InterPro" id="IPR045761">
    <property type="entry name" value="ODP_dom"/>
</dbReference>
<accession>A0ABT2K4C2</accession>
<keyword evidence="3" id="KW-1185">Reference proteome</keyword>
<name>A0ABT2K4C2_9ACTN</name>
<dbReference type="EMBL" id="JAJAGO010000026">
    <property type="protein sequence ID" value="MCT2594723.1"/>
    <property type="molecule type" value="Genomic_DNA"/>
</dbReference>
<proteinExistence type="predicted"/>
<dbReference type="Pfam" id="PF19583">
    <property type="entry name" value="ODP"/>
    <property type="match status" value="1"/>
</dbReference>
<dbReference type="PANTHER" id="PTHR43717:SF1">
    <property type="entry name" value="ANAEROBIC NITRIC OXIDE REDUCTASE FLAVORUBREDOXIN"/>
    <property type="match status" value="1"/>
</dbReference>
<dbReference type="Proteomes" id="UP001156389">
    <property type="component" value="Unassembled WGS sequence"/>
</dbReference>
<evidence type="ECO:0000259" key="1">
    <source>
        <dbReference type="SMART" id="SM00849"/>
    </source>
</evidence>
<protein>
    <submittedName>
        <fullName evidence="2">MBL fold metallo-hydrolase</fullName>
    </submittedName>
</protein>
<sequence length="274" mass="29433">MTETYRAGPDLHVLASRLPIPGLGDQPTHAFLQRSGEPLLVDTGMPVDREGFLDALWSLVDPRELRWIVVTHDDRDHTGSLMSVLDAAPQAKLLTNAITLTRLSEEFGIPRERVVTVNPGHRIEAGGRELSFYRPPTFDSPGTLAVFDHLDGTLFSSDSFGTVLPSIGRHISDIPEEEFFEGFDILNRAIAPWTAVADPRKFGQAVRTLAGLSPARLLSAHGPTVDQAGGRIDALFAAMARIPGLPSWLPGADLDLEAALDAHEAAAAAVPATG</sequence>
<organism evidence="2 3">
    <name type="scientific">Streptomyces gossypii</name>
    <dbReference type="NCBI Taxonomy" id="2883101"/>
    <lineage>
        <taxon>Bacteria</taxon>
        <taxon>Bacillati</taxon>
        <taxon>Actinomycetota</taxon>
        <taxon>Actinomycetes</taxon>
        <taxon>Kitasatosporales</taxon>
        <taxon>Streptomycetaceae</taxon>
        <taxon>Streptomyces</taxon>
    </lineage>
</organism>
<gene>
    <name evidence="2" type="ORF">LHJ74_33235</name>
</gene>
<dbReference type="InterPro" id="IPR001279">
    <property type="entry name" value="Metallo-B-lactamas"/>
</dbReference>
<evidence type="ECO:0000313" key="3">
    <source>
        <dbReference type="Proteomes" id="UP001156389"/>
    </source>
</evidence>
<evidence type="ECO:0000313" key="2">
    <source>
        <dbReference type="EMBL" id="MCT2594723.1"/>
    </source>
</evidence>
<dbReference type="SMART" id="SM00849">
    <property type="entry name" value="Lactamase_B"/>
    <property type="match status" value="1"/>
</dbReference>